<evidence type="ECO:0000256" key="1">
    <source>
        <dbReference type="SAM" id="MobiDB-lite"/>
    </source>
</evidence>
<sequence>MGTAGGLIPSFPPAARRAVGAIDRASATVSPGDDAPAGIAGAGLPSGAPGARVAPLPGRLGRRRDAGRGVGDAAQGRHAPHREPGEQLCGIAPLHAYTWCTSGTRKSVTR</sequence>
<comment type="caution">
    <text evidence="2">The sequence shown here is derived from an EMBL/GenBank/DDBJ whole genome shotgun (WGS) entry which is preliminary data.</text>
</comment>
<gene>
    <name evidence="2" type="ORF">V5799_034173</name>
</gene>
<protein>
    <submittedName>
        <fullName evidence="2">Uncharacterized protein</fullName>
    </submittedName>
</protein>
<accession>A0AAQ4DL71</accession>
<feature type="compositionally biased region" description="Low complexity" evidence="1">
    <location>
        <begin position="30"/>
        <end position="59"/>
    </location>
</feature>
<dbReference type="AlphaFoldDB" id="A0AAQ4DL71"/>
<organism evidence="2 3">
    <name type="scientific">Amblyomma americanum</name>
    <name type="common">Lone star tick</name>
    <dbReference type="NCBI Taxonomy" id="6943"/>
    <lineage>
        <taxon>Eukaryota</taxon>
        <taxon>Metazoa</taxon>
        <taxon>Ecdysozoa</taxon>
        <taxon>Arthropoda</taxon>
        <taxon>Chelicerata</taxon>
        <taxon>Arachnida</taxon>
        <taxon>Acari</taxon>
        <taxon>Parasitiformes</taxon>
        <taxon>Ixodida</taxon>
        <taxon>Ixodoidea</taxon>
        <taxon>Ixodidae</taxon>
        <taxon>Amblyomminae</taxon>
        <taxon>Amblyomma</taxon>
    </lineage>
</organism>
<evidence type="ECO:0000313" key="3">
    <source>
        <dbReference type="Proteomes" id="UP001321473"/>
    </source>
</evidence>
<dbReference type="Proteomes" id="UP001321473">
    <property type="component" value="Unassembled WGS sequence"/>
</dbReference>
<keyword evidence="3" id="KW-1185">Reference proteome</keyword>
<feature type="region of interest" description="Disordered" evidence="1">
    <location>
        <begin position="25"/>
        <end position="86"/>
    </location>
</feature>
<proteinExistence type="predicted"/>
<dbReference type="EMBL" id="JARKHS020029531">
    <property type="protein sequence ID" value="KAK8763211.1"/>
    <property type="molecule type" value="Genomic_DNA"/>
</dbReference>
<name>A0AAQ4DL71_AMBAM</name>
<reference evidence="2 3" key="1">
    <citation type="journal article" date="2023" name="Arcadia Sci">
        <title>De novo assembly of a long-read Amblyomma americanum tick genome.</title>
        <authorList>
            <person name="Chou S."/>
            <person name="Poskanzer K.E."/>
            <person name="Rollins M."/>
            <person name="Thuy-Boun P.S."/>
        </authorList>
    </citation>
    <scope>NUCLEOTIDE SEQUENCE [LARGE SCALE GENOMIC DNA]</scope>
    <source>
        <strain evidence="2">F_SG_1</strain>
        <tissue evidence="2">Salivary glands</tissue>
    </source>
</reference>
<evidence type="ECO:0000313" key="2">
    <source>
        <dbReference type="EMBL" id="KAK8763211.1"/>
    </source>
</evidence>